<dbReference type="Proteomes" id="UP000523388">
    <property type="component" value="Unassembled WGS sequence"/>
</dbReference>
<organism evidence="1 2">
    <name type="scientific">Escherichia coli</name>
    <dbReference type="NCBI Taxonomy" id="562"/>
    <lineage>
        <taxon>Bacteria</taxon>
        <taxon>Pseudomonadati</taxon>
        <taxon>Pseudomonadota</taxon>
        <taxon>Gammaproteobacteria</taxon>
        <taxon>Enterobacterales</taxon>
        <taxon>Enterobacteriaceae</taxon>
        <taxon>Escherichia</taxon>
    </lineage>
</organism>
<accession>A0A8S7BGY9</accession>
<evidence type="ECO:0000313" key="2">
    <source>
        <dbReference type="Proteomes" id="UP000523388"/>
    </source>
</evidence>
<sequence>MNTDDKSRKPRSEKTIKQKIASAQMRLNRLKTKEKSLSKSAETRLKIILGAAVAKAAGCKVEDVDKEFVLGLILQSSNISIEDKARLKLRGKRFLEDMVGRQKWSTYNREKPQYNLMR</sequence>
<comment type="caution">
    <text evidence="1">The sequence shown here is derived from an EMBL/GenBank/DDBJ whole genome shotgun (WGS) entry which is preliminary data.</text>
</comment>
<proteinExistence type="predicted"/>
<dbReference type="InterPro" id="IPR009444">
    <property type="entry name" value="Conjugal_tfr_TraD_a-type"/>
</dbReference>
<evidence type="ECO:0000313" key="1">
    <source>
        <dbReference type="EMBL" id="EFA9846512.1"/>
    </source>
</evidence>
<dbReference type="AlphaFoldDB" id="A0A8S7BGY9"/>
<name>A0A8S7BGY9_ECOLX</name>
<protein>
    <submittedName>
        <fullName evidence="1">Conjugal transfer protein TraD</fullName>
    </submittedName>
</protein>
<dbReference type="EMBL" id="AASCJS010000015">
    <property type="protein sequence ID" value="EFA9846512.1"/>
    <property type="molecule type" value="Genomic_DNA"/>
</dbReference>
<gene>
    <name evidence="1" type="ORF">C1Q91_002917</name>
</gene>
<reference evidence="1 2" key="1">
    <citation type="submission" date="2018-08" db="EMBL/GenBank/DDBJ databases">
        <authorList>
            <consortium name="GenomeTrakr network: Whole genome sequencing for foodborne pathogen traceback"/>
        </authorList>
    </citation>
    <scope>NUCLEOTIDE SEQUENCE [LARGE SCALE GENOMIC DNA]</scope>
    <source>
        <strain evidence="1 2">AZ-TG102963</strain>
    </source>
</reference>
<dbReference type="Pfam" id="PF06412">
    <property type="entry name" value="TraD"/>
    <property type="match status" value="1"/>
</dbReference>